<reference evidence="3 4" key="1">
    <citation type="journal article" date="2024" name="G3 (Bethesda)">
        <title>Genome assembly of Hibiscus sabdariffa L. provides insights into metabolisms of medicinal natural products.</title>
        <authorList>
            <person name="Kim T."/>
        </authorList>
    </citation>
    <scope>NUCLEOTIDE SEQUENCE [LARGE SCALE GENOMIC DNA]</scope>
    <source>
        <strain evidence="3">TK-2024</strain>
        <tissue evidence="3">Old leaves</tissue>
    </source>
</reference>
<dbReference type="Pfam" id="PF02364">
    <property type="entry name" value="Glucan_synthase"/>
    <property type="match status" value="1"/>
</dbReference>
<dbReference type="Proteomes" id="UP001396334">
    <property type="component" value="Unassembled WGS sequence"/>
</dbReference>
<protein>
    <recommendedName>
        <fullName evidence="2">Glycosyl transferase 48 domain-containing protein</fullName>
    </recommendedName>
</protein>
<gene>
    <name evidence="3" type="ORF">V6N11_072320</name>
</gene>
<dbReference type="InterPro" id="IPR003440">
    <property type="entry name" value="Glyco_trans_48_dom"/>
</dbReference>
<comment type="caution">
    <text evidence="3">The sequence shown here is derived from an EMBL/GenBank/DDBJ whole genome shotgun (WGS) entry which is preliminary data.</text>
</comment>
<evidence type="ECO:0000256" key="1">
    <source>
        <dbReference type="SAM" id="Phobius"/>
    </source>
</evidence>
<proteinExistence type="predicted"/>
<keyword evidence="1" id="KW-0472">Membrane</keyword>
<sequence>MAPFVFNPSGFDWLKTVYDFDEFMTWIWYSGSVFAKAEQSWERWWYEEQEHLRTTGPWGRRVEILLDLRFFFFQYGMVYHLGIADDSTSLVVYFVSWIYVFVAFGIFLVISYARDKYAAKQHIYFRLVQFIVIIVGILVIVALLKFTAFEFSDIFISLLAFLPTGWGLLSIAQVLRPLLQSTWLWPSVVYAARVYDIMFGVIVMTPVAILSWMPGFQSMQTRILFNEAFSRGLTIFKLVTGVKSGHS</sequence>
<dbReference type="PANTHER" id="PTHR12741:SF7">
    <property type="entry name" value="CALLOSE SYNTHASE 12"/>
    <property type="match status" value="1"/>
</dbReference>
<feature type="transmembrane region" description="Helical" evidence="1">
    <location>
        <begin position="124"/>
        <end position="148"/>
    </location>
</feature>
<feature type="transmembrane region" description="Helical" evidence="1">
    <location>
        <begin position="154"/>
        <end position="175"/>
    </location>
</feature>
<keyword evidence="4" id="KW-1185">Reference proteome</keyword>
<feature type="transmembrane region" description="Helical" evidence="1">
    <location>
        <begin position="90"/>
        <end position="112"/>
    </location>
</feature>
<feature type="domain" description="Glycosyl transferase 48" evidence="2">
    <location>
        <begin position="1"/>
        <end position="146"/>
    </location>
</feature>
<organism evidence="3 4">
    <name type="scientific">Hibiscus sabdariffa</name>
    <name type="common">roselle</name>
    <dbReference type="NCBI Taxonomy" id="183260"/>
    <lineage>
        <taxon>Eukaryota</taxon>
        <taxon>Viridiplantae</taxon>
        <taxon>Streptophyta</taxon>
        <taxon>Embryophyta</taxon>
        <taxon>Tracheophyta</taxon>
        <taxon>Spermatophyta</taxon>
        <taxon>Magnoliopsida</taxon>
        <taxon>eudicotyledons</taxon>
        <taxon>Gunneridae</taxon>
        <taxon>Pentapetalae</taxon>
        <taxon>rosids</taxon>
        <taxon>malvids</taxon>
        <taxon>Malvales</taxon>
        <taxon>Malvaceae</taxon>
        <taxon>Malvoideae</taxon>
        <taxon>Hibiscus</taxon>
    </lineage>
</organism>
<dbReference type="PANTHER" id="PTHR12741">
    <property type="entry name" value="LYST-INTERACTING PROTEIN LIP5 DOPAMINE RESPONSIVE PROTEIN DRG-1"/>
    <property type="match status" value="1"/>
</dbReference>
<feature type="transmembrane region" description="Helical" evidence="1">
    <location>
        <begin position="195"/>
        <end position="213"/>
    </location>
</feature>
<evidence type="ECO:0000313" key="4">
    <source>
        <dbReference type="Proteomes" id="UP001396334"/>
    </source>
</evidence>
<dbReference type="EMBL" id="JBBPBN010000003">
    <property type="protein sequence ID" value="KAK9043997.1"/>
    <property type="molecule type" value="Genomic_DNA"/>
</dbReference>
<evidence type="ECO:0000259" key="2">
    <source>
        <dbReference type="Pfam" id="PF02364"/>
    </source>
</evidence>
<name>A0ABR2U301_9ROSI</name>
<keyword evidence="1" id="KW-1133">Transmembrane helix</keyword>
<keyword evidence="1" id="KW-0812">Transmembrane</keyword>
<accession>A0ABR2U301</accession>
<evidence type="ECO:0000313" key="3">
    <source>
        <dbReference type="EMBL" id="KAK9043997.1"/>
    </source>
</evidence>